<evidence type="ECO:0000256" key="1">
    <source>
        <dbReference type="SAM" id="MobiDB-lite"/>
    </source>
</evidence>
<comment type="caution">
    <text evidence="2">The sequence shown here is derived from an EMBL/GenBank/DDBJ whole genome shotgun (WGS) entry which is preliminary data.</text>
</comment>
<evidence type="ECO:0000313" key="3">
    <source>
        <dbReference type="Proteomes" id="UP000299102"/>
    </source>
</evidence>
<dbReference type="AlphaFoldDB" id="A0A4C1UQA3"/>
<feature type="compositionally biased region" description="Polar residues" evidence="1">
    <location>
        <begin position="78"/>
        <end position="93"/>
    </location>
</feature>
<organism evidence="2 3">
    <name type="scientific">Eumeta variegata</name>
    <name type="common">Bagworm moth</name>
    <name type="synonym">Eumeta japonica</name>
    <dbReference type="NCBI Taxonomy" id="151549"/>
    <lineage>
        <taxon>Eukaryota</taxon>
        <taxon>Metazoa</taxon>
        <taxon>Ecdysozoa</taxon>
        <taxon>Arthropoda</taxon>
        <taxon>Hexapoda</taxon>
        <taxon>Insecta</taxon>
        <taxon>Pterygota</taxon>
        <taxon>Neoptera</taxon>
        <taxon>Endopterygota</taxon>
        <taxon>Lepidoptera</taxon>
        <taxon>Glossata</taxon>
        <taxon>Ditrysia</taxon>
        <taxon>Tineoidea</taxon>
        <taxon>Psychidae</taxon>
        <taxon>Oiketicinae</taxon>
        <taxon>Eumeta</taxon>
    </lineage>
</organism>
<feature type="compositionally biased region" description="Low complexity" evidence="1">
    <location>
        <begin position="61"/>
        <end position="70"/>
    </location>
</feature>
<protein>
    <submittedName>
        <fullName evidence="2">Uncharacterized protein</fullName>
    </submittedName>
</protein>
<accession>A0A4C1UQA3</accession>
<gene>
    <name evidence="2" type="ORF">EVAR_83655_1</name>
</gene>
<proteinExistence type="predicted"/>
<keyword evidence="3" id="KW-1185">Reference proteome</keyword>
<dbReference type="Proteomes" id="UP000299102">
    <property type="component" value="Unassembled WGS sequence"/>
</dbReference>
<dbReference type="EMBL" id="BGZK01000201">
    <property type="protein sequence ID" value="GBP28024.1"/>
    <property type="molecule type" value="Genomic_DNA"/>
</dbReference>
<evidence type="ECO:0000313" key="2">
    <source>
        <dbReference type="EMBL" id="GBP28024.1"/>
    </source>
</evidence>
<feature type="region of interest" description="Disordered" evidence="1">
    <location>
        <begin position="59"/>
        <end position="104"/>
    </location>
</feature>
<sequence length="104" mass="11455">MHSEVNLGRHLHMECIDIAAWRHDAAYTTRLRANWYKVGNAATVSVGSVQAYLFRESPITPGSSRAARARPAPRPGANAQTSRSHATSASHRTNAFRLPRHPKA</sequence>
<name>A0A4C1UQA3_EUMVA</name>
<reference evidence="2 3" key="1">
    <citation type="journal article" date="2019" name="Commun. Biol.">
        <title>The bagworm genome reveals a unique fibroin gene that provides high tensile strength.</title>
        <authorList>
            <person name="Kono N."/>
            <person name="Nakamura H."/>
            <person name="Ohtoshi R."/>
            <person name="Tomita M."/>
            <person name="Numata K."/>
            <person name="Arakawa K."/>
        </authorList>
    </citation>
    <scope>NUCLEOTIDE SEQUENCE [LARGE SCALE GENOMIC DNA]</scope>
</reference>